<reference evidence="4 5" key="1">
    <citation type="submission" date="2017-05" db="EMBL/GenBank/DDBJ databases">
        <authorList>
            <person name="Varghese N."/>
            <person name="Submissions S."/>
        </authorList>
    </citation>
    <scope>NUCLEOTIDE SEQUENCE [LARGE SCALE GENOMIC DNA]</scope>
    <source>
        <strain evidence="4 5">DSM 27040</strain>
    </source>
</reference>
<sequence>MKTYLIILCALLLTACGGKQETEEQIRPVFYQVVGKGSVNEVRSFAGISQASKQAKLSFRVGGNIEAIAVELGDSVKKGQVIARLDSTDYHINYSKAVMSQKNAQVQLIAARSAYQRIENLYVGNNASLSDYERAKAQYESAVAMASTADAQVRAAKNQLDYTILLAPYDGSITAIMAGENEMTGAGHPVVAFSSTNHMEVRTAVPENVIGQVKSGQGVTVSFGTLADRVFNGTVSEVGTGTGMASTYPVIVRLSEPTDQLLPGMTGTVHIPLDTQTNSKRTVIIPTDAVSHSDDKDFVYLARKDAASDGYMVARQDVITGELTPDGYGILEGLSTGDIVITAGLSALYEGRKVKLIDDNE</sequence>
<comment type="similarity">
    <text evidence="1">Belongs to the membrane fusion protein (MFP) (TC 8.A.1) family.</text>
</comment>
<dbReference type="Gene3D" id="2.40.50.100">
    <property type="match status" value="1"/>
</dbReference>
<dbReference type="OrthoDB" id="9801814at2"/>
<evidence type="ECO:0000259" key="3">
    <source>
        <dbReference type="Pfam" id="PF25954"/>
    </source>
</evidence>
<evidence type="ECO:0000313" key="5">
    <source>
        <dbReference type="Proteomes" id="UP000319040"/>
    </source>
</evidence>
<dbReference type="InterPro" id="IPR058792">
    <property type="entry name" value="Beta-barrel_RND_2"/>
</dbReference>
<evidence type="ECO:0000256" key="1">
    <source>
        <dbReference type="ARBA" id="ARBA00009477"/>
    </source>
</evidence>
<dbReference type="Gene3D" id="2.40.420.20">
    <property type="match status" value="1"/>
</dbReference>
<dbReference type="Gene3D" id="2.40.30.170">
    <property type="match status" value="1"/>
</dbReference>
<dbReference type="GO" id="GO:1990281">
    <property type="term" value="C:efflux pump complex"/>
    <property type="evidence" value="ECO:0007669"/>
    <property type="project" value="TreeGrafter"/>
</dbReference>
<dbReference type="Proteomes" id="UP000319040">
    <property type="component" value="Unassembled WGS sequence"/>
</dbReference>
<dbReference type="PANTHER" id="PTHR30469:SF20">
    <property type="entry name" value="EFFLUX RND TRANSPORTER PERIPLASMIC ADAPTOR SUBUNIT"/>
    <property type="match status" value="1"/>
</dbReference>
<organism evidence="4 5">
    <name type="scientific">Saccharicrinis carchari</name>
    <dbReference type="NCBI Taxonomy" id="1168039"/>
    <lineage>
        <taxon>Bacteria</taxon>
        <taxon>Pseudomonadati</taxon>
        <taxon>Bacteroidota</taxon>
        <taxon>Bacteroidia</taxon>
        <taxon>Marinilabiliales</taxon>
        <taxon>Marinilabiliaceae</taxon>
        <taxon>Saccharicrinis</taxon>
    </lineage>
</organism>
<dbReference type="GO" id="GO:1990961">
    <property type="term" value="P:xenobiotic detoxification by transmembrane export across the plasma membrane"/>
    <property type="evidence" value="ECO:0007669"/>
    <property type="project" value="InterPro"/>
</dbReference>
<dbReference type="InterPro" id="IPR006143">
    <property type="entry name" value="RND_pump_MFP"/>
</dbReference>
<dbReference type="Gene3D" id="6.10.140.1990">
    <property type="match status" value="1"/>
</dbReference>
<dbReference type="AlphaFoldDB" id="A0A521AWJ8"/>
<dbReference type="GO" id="GO:0015562">
    <property type="term" value="F:efflux transmembrane transporter activity"/>
    <property type="evidence" value="ECO:0007669"/>
    <property type="project" value="TreeGrafter"/>
</dbReference>
<dbReference type="PROSITE" id="PS51257">
    <property type="entry name" value="PROKAR_LIPOPROTEIN"/>
    <property type="match status" value="1"/>
</dbReference>
<dbReference type="InterPro" id="IPR030190">
    <property type="entry name" value="MacA_alpha-hairpin_sf"/>
</dbReference>
<protein>
    <submittedName>
        <fullName evidence="4">RND family efflux transporter, MFP subunit</fullName>
    </submittedName>
</protein>
<dbReference type="GO" id="GO:1990195">
    <property type="term" value="C:macrolide transmembrane transporter complex"/>
    <property type="evidence" value="ECO:0007669"/>
    <property type="project" value="InterPro"/>
</dbReference>
<dbReference type="GO" id="GO:0030313">
    <property type="term" value="C:cell envelope"/>
    <property type="evidence" value="ECO:0007669"/>
    <property type="project" value="UniProtKB-SubCell"/>
</dbReference>
<evidence type="ECO:0000313" key="4">
    <source>
        <dbReference type="EMBL" id="SMO39206.1"/>
    </source>
</evidence>
<dbReference type="PANTHER" id="PTHR30469">
    <property type="entry name" value="MULTIDRUG RESISTANCE PROTEIN MDTA"/>
    <property type="match status" value="1"/>
</dbReference>
<keyword evidence="2" id="KW-0175">Coiled coil</keyword>
<dbReference type="SUPFAM" id="SSF111369">
    <property type="entry name" value="HlyD-like secretion proteins"/>
    <property type="match status" value="1"/>
</dbReference>
<dbReference type="Pfam" id="PF25954">
    <property type="entry name" value="Beta-barrel_RND_2"/>
    <property type="match status" value="1"/>
</dbReference>
<evidence type="ECO:0000256" key="2">
    <source>
        <dbReference type="ARBA" id="ARBA00023054"/>
    </source>
</evidence>
<accession>A0A521AWJ8</accession>
<dbReference type="EMBL" id="FXTB01000001">
    <property type="protein sequence ID" value="SMO39206.1"/>
    <property type="molecule type" value="Genomic_DNA"/>
</dbReference>
<feature type="domain" description="CusB-like beta-barrel" evidence="3">
    <location>
        <begin position="202"/>
        <end position="271"/>
    </location>
</feature>
<proteinExistence type="inferred from homology"/>
<keyword evidence="5" id="KW-1185">Reference proteome</keyword>
<name>A0A521AWJ8_SACCC</name>
<dbReference type="GO" id="GO:0019898">
    <property type="term" value="C:extrinsic component of membrane"/>
    <property type="evidence" value="ECO:0007669"/>
    <property type="project" value="InterPro"/>
</dbReference>
<dbReference type="RefSeq" id="WP_142531851.1">
    <property type="nucleotide sequence ID" value="NZ_FXTB01000001.1"/>
</dbReference>
<gene>
    <name evidence="4" type="ORF">SAMN06265379_101477</name>
</gene>
<dbReference type="NCBIfam" id="TIGR01730">
    <property type="entry name" value="RND_mfp"/>
    <property type="match status" value="1"/>
</dbReference>